<sequence length="309" mass="33121">MKKLLTILGLMLSLTTLSVAAEKEIKVGITQIVEHPSLDAARKGVEKALKEKGKGKNIKIEYQSAQGDFGTAQLIAKSYASSKKDLIIAISTPSAQAALNATKTIPIVYTAVTDGASAGLKGNNITGTSDMSPLDKQAELIKTLLPNAKKVGFLYNPSEQNSLLLLEKFEGIAKAKGLTVVEKGVSSVNDINLAIDSLLSQIDVLYIPTDNLVYSSASLVIQKANRKNVPVIASTNDIVEKGALATESIDYEKLGYQTGERVIDVLNGKSPKDIPVETLKQTTLVINQKMAKKYNISLDNPKLKNAVIK</sequence>
<evidence type="ECO:0000313" key="2">
    <source>
        <dbReference type="EMBL" id="ALQ39332.1"/>
    </source>
</evidence>
<dbReference type="PANTHER" id="PTHR35271:SF1">
    <property type="entry name" value="ABC TRANSPORTER, SUBSTRATE-BINDING LIPOPROTEIN"/>
    <property type="match status" value="1"/>
</dbReference>
<dbReference type="Pfam" id="PF04392">
    <property type="entry name" value="ABC_sub_bind"/>
    <property type="match status" value="1"/>
</dbReference>
<dbReference type="CDD" id="cd06325">
    <property type="entry name" value="PBP1_ABC_unchar_transporter"/>
    <property type="match status" value="1"/>
</dbReference>
<keyword evidence="1" id="KW-0732">Signal</keyword>
<dbReference type="InterPro" id="IPR007487">
    <property type="entry name" value="ABC_transpt-TYRBP-like"/>
</dbReference>
<feature type="signal peptide" evidence="1">
    <location>
        <begin position="1"/>
        <end position="20"/>
    </location>
</feature>
<dbReference type="Proteomes" id="UP000063275">
    <property type="component" value="Chromosome"/>
</dbReference>
<proteinExistence type="predicted"/>
<gene>
    <name evidence="2" type="ORF">RN87_01820</name>
</gene>
<evidence type="ECO:0000313" key="3">
    <source>
        <dbReference type="Proteomes" id="UP000063275"/>
    </source>
</evidence>
<accession>A0A0S2ZKI6</accession>
<feature type="chain" id="PRO_5006608645" evidence="1">
    <location>
        <begin position="21"/>
        <end position="309"/>
    </location>
</feature>
<dbReference type="KEGG" id="fhw:RN87_01820"/>
<protein>
    <submittedName>
        <fullName evidence="2">ABC transporter substrate-binding protein</fullName>
    </submittedName>
</protein>
<dbReference type="RefSeq" id="WP_029492744.1">
    <property type="nucleotide sequence ID" value="NZ_ATKF01000022.1"/>
</dbReference>
<organism evidence="2">
    <name type="scientific">Fusobacterium hwasookii ChDC F174</name>
    <dbReference type="NCBI Taxonomy" id="1307442"/>
    <lineage>
        <taxon>Bacteria</taxon>
        <taxon>Fusobacteriati</taxon>
        <taxon>Fusobacteriota</taxon>
        <taxon>Fusobacteriia</taxon>
        <taxon>Fusobacteriales</taxon>
        <taxon>Fusobacteriaceae</taxon>
        <taxon>Fusobacterium</taxon>
    </lineage>
</organism>
<dbReference type="SUPFAM" id="SSF53822">
    <property type="entry name" value="Periplasmic binding protein-like I"/>
    <property type="match status" value="1"/>
</dbReference>
<dbReference type="InterPro" id="IPR028082">
    <property type="entry name" value="Peripla_BP_I"/>
</dbReference>
<dbReference type="PANTHER" id="PTHR35271">
    <property type="entry name" value="ABC TRANSPORTER, SUBSTRATE-BINDING LIPOPROTEIN-RELATED"/>
    <property type="match status" value="1"/>
</dbReference>
<reference evidence="2 3" key="1">
    <citation type="submission" date="2015-11" db="EMBL/GenBank/DDBJ databases">
        <authorList>
            <person name="Zhang Y."/>
            <person name="Guo Z."/>
        </authorList>
    </citation>
    <scope>NUCLEOTIDE SEQUENCE [LARGE SCALE GENOMIC DNA]</scope>
    <source>
        <strain evidence="2 3">ChDC F174</strain>
    </source>
</reference>
<dbReference type="AlphaFoldDB" id="A0A0S2ZKI6"/>
<evidence type="ECO:0000256" key="1">
    <source>
        <dbReference type="SAM" id="SignalP"/>
    </source>
</evidence>
<dbReference type="EMBL" id="CP013331">
    <property type="protein sequence ID" value="ALQ39332.1"/>
    <property type="molecule type" value="Genomic_DNA"/>
</dbReference>
<dbReference type="Gene3D" id="3.40.50.2300">
    <property type="match status" value="2"/>
</dbReference>
<dbReference type="OrthoDB" id="9776955at2"/>
<name>A0A0S2ZKI6_9FUSO</name>